<feature type="compositionally biased region" description="Basic and acidic residues" evidence="1">
    <location>
        <begin position="40"/>
        <end position="51"/>
    </location>
</feature>
<evidence type="ECO:0000256" key="1">
    <source>
        <dbReference type="SAM" id="MobiDB-lite"/>
    </source>
</evidence>
<dbReference type="InterPro" id="IPR011990">
    <property type="entry name" value="TPR-like_helical_dom_sf"/>
</dbReference>
<dbReference type="InterPro" id="IPR039586">
    <property type="entry name" value="CFAP46"/>
</dbReference>
<dbReference type="Pfam" id="PF25439">
    <property type="entry name" value="TPR_CFAP46_N"/>
    <property type="match status" value="1"/>
</dbReference>
<dbReference type="SUPFAM" id="SSF48452">
    <property type="entry name" value="TPR-like"/>
    <property type="match status" value="1"/>
</dbReference>
<dbReference type="GO" id="GO:0035082">
    <property type="term" value="P:axoneme assembly"/>
    <property type="evidence" value="ECO:0007669"/>
    <property type="project" value="InterPro"/>
</dbReference>
<name>A0A5J5CQN9_9PERO</name>
<reference evidence="2 3" key="1">
    <citation type="submission" date="2019-08" db="EMBL/GenBank/DDBJ databases">
        <title>A chromosome-level genome assembly, high-density linkage maps, and genome scans reveal the genomic architecture of hybrid incompatibilities underlying speciation via character displacement in darters (Percidae: Etheostominae).</title>
        <authorList>
            <person name="Moran R.L."/>
            <person name="Catchen J.M."/>
            <person name="Fuller R.C."/>
        </authorList>
    </citation>
    <scope>NUCLEOTIDE SEQUENCE [LARGE SCALE GENOMIC DNA]</scope>
    <source>
        <strain evidence="2">EspeVRDwgs_2016</strain>
        <tissue evidence="2">Muscle</tissue>
    </source>
</reference>
<feature type="compositionally biased region" description="Basic and acidic residues" evidence="1">
    <location>
        <begin position="2357"/>
        <end position="2373"/>
    </location>
</feature>
<feature type="region of interest" description="Disordered" evidence="1">
    <location>
        <begin position="2047"/>
        <end position="2075"/>
    </location>
</feature>
<dbReference type="PANTHER" id="PTHR15977:SF15">
    <property type="entry name" value="CILIA- AND FLAGELLA-ASSOCIATED PROTEIN 46"/>
    <property type="match status" value="1"/>
</dbReference>
<feature type="compositionally biased region" description="Basic and acidic residues" evidence="1">
    <location>
        <begin position="1500"/>
        <end position="1521"/>
    </location>
</feature>
<dbReference type="EMBL" id="VOFY01000017">
    <property type="protein sequence ID" value="KAA8584047.1"/>
    <property type="molecule type" value="Genomic_DNA"/>
</dbReference>
<dbReference type="Pfam" id="PF03568">
    <property type="entry name" value="Separin_C"/>
    <property type="match status" value="1"/>
</dbReference>
<proteinExistence type="predicted"/>
<comment type="caution">
    <text evidence="2">The sequence shown here is derived from an EMBL/GenBank/DDBJ whole genome shotgun (WGS) entry which is preliminary data.</text>
</comment>
<feature type="region of interest" description="Disordered" evidence="1">
    <location>
        <begin position="1485"/>
        <end position="1531"/>
    </location>
</feature>
<dbReference type="InterPro" id="IPR057466">
    <property type="entry name" value="CFAP46_TPR"/>
</dbReference>
<dbReference type="PANTHER" id="PTHR15977">
    <property type="entry name" value="CILIA- AND FLAGELLA-ASSOCIATED PROTEIN 46"/>
    <property type="match status" value="1"/>
</dbReference>
<feature type="compositionally biased region" description="Basic and acidic residues" evidence="1">
    <location>
        <begin position="2423"/>
        <end position="2437"/>
    </location>
</feature>
<dbReference type="GO" id="GO:0060294">
    <property type="term" value="P:cilium movement involved in cell motility"/>
    <property type="evidence" value="ECO:0007669"/>
    <property type="project" value="InterPro"/>
</dbReference>
<accession>A0A5J5CQN9</accession>
<organism evidence="2 3">
    <name type="scientific">Etheostoma spectabile</name>
    <name type="common">orangethroat darter</name>
    <dbReference type="NCBI Taxonomy" id="54343"/>
    <lineage>
        <taxon>Eukaryota</taxon>
        <taxon>Metazoa</taxon>
        <taxon>Chordata</taxon>
        <taxon>Craniata</taxon>
        <taxon>Vertebrata</taxon>
        <taxon>Euteleostomi</taxon>
        <taxon>Actinopterygii</taxon>
        <taxon>Neopterygii</taxon>
        <taxon>Teleostei</taxon>
        <taxon>Neoteleostei</taxon>
        <taxon>Acanthomorphata</taxon>
        <taxon>Eupercaria</taxon>
        <taxon>Perciformes</taxon>
        <taxon>Percoidei</taxon>
        <taxon>Percidae</taxon>
        <taxon>Etheostomatinae</taxon>
        <taxon>Etheostoma</taxon>
    </lineage>
</organism>
<sequence length="2681" mass="299199">MEDLVPRCLPWMDGARQPSQGLISLRLRGSNGGPSPCHSLRREDQTGEKIRPLTSRPPSPPTTAPLVMNLSPVSHEPWYIVIHLSPHSSAAAAFTDPSNPGTTAETFASPKAALCWRLHPYVLSSQLTNSIRPPKQRSNIVPNKFERETEPLQDIPDTGCGKGMMNNLAEDLDDQQRGCLFTEGVSNITRIKLGSEPPDSGALQSAYQLIKDSIAVAGTSGRTPCIAPELYVVCAEAALQLGCLEISTACLKMYFEGNPPANQFLCRAYLCQGQLKSPPATGSVEDFEEAVLYFLKAIEISKREPRYHFIVFNASVLYFQTVCLLLLPGRCLHLVPSLRQVVQSLEDVQHSLTERDVLIEMSRQCTTLAVIYKIQELKNLEEIKEDKLTKEQLEQIFQLLMDCTKASTMPVNSSPLQSPTPIQAADRVAFLLELALLALQVKHKELADDCLKELKSSGEASIGQHIIMECINCENNLLKREAKMNDYSKSSVEARLKDIGKLDQWLQTAVRERDPQAMQAVCATQWSLCLPLLQHNLRKRIKTPLLRVAQVLEDMQSTLLEMRCQVHSELAVIEEEDGRLEASLTHLQKAMLLDNGTQRERLSSAFRLLQLRGTLYQTPSRTKDKAAMLMQQARDMLPQDRTNIRPILVAVGLLLAPDDFQMVLDADNTSKSSHGSGPVAQLSAKAQHHSACVQKVDGHLARKGDDTDNTESMMLWATLVKTARKLEVWDVCRAACRFCLLYDDGRWKISKTDHPECGCKEEESCAECLDSCNGRQTCVRDFLRLLAEICFISAEATVQKLLTEGVQLNSPVVPAMESELCLSEEDPHWVVYRDWIQALSAYGTSNFLRAAELGVEIREPWVVANAAIYLWNYSSHLLAAGEYQCLLPTFQSLVAMLQKIKFTGNRALFVLLCDAVARGLIQPLCRPDSTELAPPGDKDINKPKKGMEKAAAVSGVLLDPVALQDVHKASELCDYALCISNIPGETVPIAARKQVVATWVQIKRLLQQQIGSKMDNKDESENDEVSVMTRVLVGVEMLQCNRDPRHMEFSVPSLSTLVSMASECSWTDAVVKLHVLCQLAAFCHNAKNHSLVLCCTKNALQLEEAAAKSLNTMPCVLYGLTAVNEMLSIACCLRGLSLVHESNGDLHTYREALRVLLSSVSYAEKAENPAMCVTAARHYWNTCLPLTQTPEDRWQLQESLEKILFALVHTNTKHANKRGRVKDLLTSTALPLGSSKREATDEEDLILKAAIYSLLLHNHIDKSAWKSALQLLDQAIRDMPITKHRLPLLKHRILVKARLGENVLTDMQMLQDEGEQCCSFMWHQVALCAGSLTQQLTCYQKSITSLLNVETQWQKVNLLLEFGEWLYCHNFPKDNAQHQVQWAIDILLHLETEHAEGAEDKSKKMDLSSVKCESLVGVQGLLFTQSLSNLKEVRHLDSLVRAHTLLAVMADKTSPEHQLNLLRAYSFVLQIWQVSMAVACEISNEMAKSQPPQPPPSGGSKKDKDKGKKIKEPPPSEERPKPVSLDPTIPSSPKDWARYTQSLFYLNLLDKELHSLSLDHLTLPIMHLAETIANDLLDRRSLSDLYRLRILRTCCQLGLETHSPYQEKLLNLSRIQEQERMGCRKAIAVLHERRGFLKAYNQKGKVDEKAASGQQSMDVCAQDIWLDKAEVCLSMGLFQPARQLLAEAHFVAMELGDQKAMARSLLSLAILACEEEDNAQALNLLDKAQALGGDEEFWYQLTLTKVRAVVGKRDEDAHTKADQIIKQGCGALKLVMEQRVNRVPGITFLITSLEMRGAIECIRSVAGGEPGGPLSTEVVERIMAACDTLRECASGFTKLSYREHAAEARVEFAHGLRILANHTTYTEDKQRFLLDGLSQMQLGVAEQEHVAMNAQRLLTSQEESHGLSLKAMRRLLRLRVALAEFCLAVLEEHCAEEKRQALARERKTSAEIALEEFTRCTPEPNSIKQEWVSVVSTLGQVALGQLATVSSHSLDNMETKACCLSLMGKYLRLLAVQEDPIYLCALWDRHKQKEAWAYPKAIYMEEEKSEKEKNRESSKREPRVTSAKSAELQGRRHRAQQLLARASKALAEAINLCLQHKLPSSILADASLNMLECHGQSDPAVAGQYIALFQSCCTAAMMAEVLRSACAGTRVSQLSALLCLHRKLLLSQEERPSSMLKGVEDSLNSLSKAFSHLTICPSHLNILAELPPNLKILLLQHSEDGSELYGAFYEMTKVPNQKGKTTQVTGTLTCSRVAKVSVYPQALLALREQTRTFGQETRHALLKQACWHSAEGRLEASEEHHVFPRNTAAEKMLGPHFREIVQDMEDYLNPLLTQFDFSCLRPQAASLPVPEMTKAKDKEEKGSSGKLPEEPGEYVILLADKKLLELPLEALSILQDESLSSVSRDFSLQLLHSRLNRLEPDKVESDNKKETKGGKGTKGKGDQSQAIKVNQVLPSNTFPVDIQGTSLCTRMQEFLETHSQHFTHLWEGFMGSKQTPSLSKMEQLLCRCSAFIYLGMERFMANIPPAKLAALNLSECHMALLFDLVQNNASVLRQSNLDLHKSEGQFDLEKPLKTALLFSMDGVGCIALNQWHSSLQQNTHMMANVLDNLLRVRQTSGQTIHALRRRDSSEKPHHMLTGSYDQVLLADSKEDDVHHKTTVTPSAFNCILYGLPNLTVM</sequence>
<dbReference type="Proteomes" id="UP000327493">
    <property type="component" value="Chromosome 17"/>
</dbReference>
<gene>
    <name evidence="2" type="ORF">FQN60_015255</name>
</gene>
<feature type="region of interest" description="Disordered" evidence="1">
    <location>
        <begin position="2423"/>
        <end position="2450"/>
    </location>
</feature>
<feature type="region of interest" description="Disordered" evidence="1">
    <location>
        <begin position="27"/>
        <end position="64"/>
    </location>
</feature>
<feature type="region of interest" description="Disordered" evidence="1">
    <location>
        <begin position="2354"/>
        <end position="2373"/>
    </location>
</feature>
<protein>
    <recommendedName>
        <fullName evidence="4">Cilia- and flagella-associated protein 46</fullName>
    </recommendedName>
</protein>
<keyword evidence="3" id="KW-1185">Reference proteome</keyword>
<evidence type="ECO:0008006" key="4">
    <source>
        <dbReference type="Google" id="ProtNLM"/>
    </source>
</evidence>
<evidence type="ECO:0000313" key="3">
    <source>
        <dbReference type="Proteomes" id="UP000327493"/>
    </source>
</evidence>
<feature type="compositionally biased region" description="Basic and acidic residues" evidence="1">
    <location>
        <begin position="2047"/>
        <end position="2063"/>
    </location>
</feature>
<evidence type="ECO:0000313" key="2">
    <source>
        <dbReference type="EMBL" id="KAA8584047.1"/>
    </source>
</evidence>